<dbReference type="Proteomes" id="UP000572528">
    <property type="component" value="Unassembled WGS sequence"/>
</dbReference>
<keyword evidence="1 2" id="KW-0418">Kinase</keyword>
<evidence type="ECO:0000313" key="3">
    <source>
        <dbReference type="Proteomes" id="UP000572528"/>
    </source>
</evidence>
<accession>A0A853EL06</accession>
<dbReference type="GO" id="GO:0016301">
    <property type="term" value="F:kinase activity"/>
    <property type="evidence" value="ECO:0007669"/>
    <property type="project" value="UniProtKB-UniRule"/>
</dbReference>
<name>A0A853EL06_9ACTO</name>
<dbReference type="Gene3D" id="1.10.510.10">
    <property type="entry name" value="Transferase(Phosphotransferase) domain 1"/>
    <property type="match status" value="1"/>
</dbReference>
<dbReference type="PANTHER" id="PTHR12149:SF8">
    <property type="entry name" value="PROTEIN-RIBULOSAMINE 3-KINASE"/>
    <property type="match status" value="1"/>
</dbReference>
<dbReference type="PANTHER" id="PTHR12149">
    <property type="entry name" value="FRUCTOSAMINE 3 KINASE-RELATED PROTEIN"/>
    <property type="match status" value="1"/>
</dbReference>
<comment type="similarity">
    <text evidence="1">Belongs to the fructosamine kinase family.</text>
</comment>
<proteinExistence type="inferred from homology"/>
<organism evidence="2 3">
    <name type="scientific">Actinomyces bowdenii</name>
    <dbReference type="NCBI Taxonomy" id="131109"/>
    <lineage>
        <taxon>Bacteria</taxon>
        <taxon>Bacillati</taxon>
        <taxon>Actinomycetota</taxon>
        <taxon>Actinomycetes</taxon>
        <taxon>Actinomycetales</taxon>
        <taxon>Actinomycetaceae</taxon>
        <taxon>Actinomyces</taxon>
    </lineage>
</organism>
<protein>
    <submittedName>
        <fullName evidence="2">Fructosamine kinase family protein</fullName>
    </submittedName>
</protein>
<comment type="caution">
    <text evidence="2">The sequence shown here is derived from an EMBL/GenBank/DDBJ whole genome shotgun (WGS) entry which is preliminary data.</text>
</comment>
<dbReference type="Gene3D" id="1.20.1270.240">
    <property type="match status" value="1"/>
</dbReference>
<dbReference type="EMBL" id="JACBXV010000110">
    <property type="protein sequence ID" value="NYS69525.1"/>
    <property type="molecule type" value="Genomic_DNA"/>
</dbReference>
<keyword evidence="1" id="KW-0808">Transferase</keyword>
<dbReference type="InterPro" id="IPR011009">
    <property type="entry name" value="Kinase-like_dom_sf"/>
</dbReference>
<dbReference type="SUPFAM" id="SSF56112">
    <property type="entry name" value="Protein kinase-like (PK-like)"/>
    <property type="match status" value="1"/>
</dbReference>
<gene>
    <name evidence="2" type="ORF">HZZ05_08355</name>
</gene>
<evidence type="ECO:0000256" key="1">
    <source>
        <dbReference type="PIRNR" id="PIRNR006221"/>
    </source>
</evidence>
<dbReference type="AlphaFoldDB" id="A0A853EL06"/>
<dbReference type="PIRSF" id="PIRSF006221">
    <property type="entry name" value="Ketosamine-3-kinase"/>
    <property type="match status" value="1"/>
</dbReference>
<dbReference type="RefSeq" id="WP_179900799.1">
    <property type="nucleotide sequence ID" value="NZ_JACBXV010000110.1"/>
</dbReference>
<reference evidence="2 3" key="1">
    <citation type="submission" date="2020-07" db="EMBL/GenBank/DDBJ databases">
        <title>MOT database genomes.</title>
        <authorList>
            <person name="Joseph S."/>
            <person name="Aduse-Opoku J."/>
            <person name="Hashim A."/>
            <person name="Wade W."/>
            <person name="Curtis M."/>
        </authorList>
    </citation>
    <scope>NUCLEOTIDE SEQUENCE [LARGE SCALE GENOMIC DNA]</scope>
    <source>
        <strain evidence="2 3">WMus004</strain>
    </source>
</reference>
<dbReference type="Pfam" id="PF03881">
    <property type="entry name" value="Fructosamin_kin"/>
    <property type="match status" value="1"/>
</dbReference>
<dbReference type="InterPro" id="IPR016477">
    <property type="entry name" value="Fructo-/Ketosamine-3-kinase"/>
</dbReference>
<evidence type="ECO:0000313" key="2">
    <source>
        <dbReference type="EMBL" id="NYS69525.1"/>
    </source>
</evidence>
<sequence>MSSSRQRFRKHDDGPVSTRLEAQGLEWLARAMPEGGAHVVPVTTGPGWLEEPRLTTTRVTPGAAQAFGRALAVTHAAGAPAYGAAPPGWDGRARMGRSNLRLRPHDAEPPEAGTAPRRWGEFYAEDRILPYLGPSRDNGSISAGGAAVIERLCSRLADGVLDADQPELVRRAGRAAGPGPGSGAEPGVGTAAGAGAAAPAVARTHGDLWCGNILWVPADEVRAWAPPRAGLGPQSAGQAAAGGERGGDPVGVLIDPMAHGAHAETDLAALGVFGQRHLDLIYRSYDEVSPLAEGWRERISLHSLHILMIHAYLFGGGYGAEAVGAARAYA</sequence>